<dbReference type="Proteomes" id="UP001482620">
    <property type="component" value="Unassembled WGS sequence"/>
</dbReference>
<sequence>MYCHRYNNHPSINFLNPLLPYRVTGELVPVSGVPGENPHMHAENMQTPCRKTPRLGVKTRTFSLQGNSATNCAIMQLDTITTIFIYLTILSKLHNVLITCSPSKQLLWNHLVLSLDL</sequence>
<reference evidence="1 2" key="1">
    <citation type="submission" date="2021-06" db="EMBL/GenBank/DDBJ databases">
        <authorList>
            <person name="Palmer J.M."/>
        </authorList>
    </citation>
    <scope>NUCLEOTIDE SEQUENCE [LARGE SCALE GENOMIC DNA]</scope>
    <source>
        <strain evidence="2">if_2019</strain>
        <tissue evidence="1">Muscle</tissue>
    </source>
</reference>
<proteinExistence type="predicted"/>
<organism evidence="1 2">
    <name type="scientific">Ilyodon furcidens</name>
    <name type="common">goldbreast splitfin</name>
    <dbReference type="NCBI Taxonomy" id="33524"/>
    <lineage>
        <taxon>Eukaryota</taxon>
        <taxon>Metazoa</taxon>
        <taxon>Chordata</taxon>
        <taxon>Craniata</taxon>
        <taxon>Vertebrata</taxon>
        <taxon>Euteleostomi</taxon>
        <taxon>Actinopterygii</taxon>
        <taxon>Neopterygii</taxon>
        <taxon>Teleostei</taxon>
        <taxon>Neoteleostei</taxon>
        <taxon>Acanthomorphata</taxon>
        <taxon>Ovalentaria</taxon>
        <taxon>Atherinomorphae</taxon>
        <taxon>Cyprinodontiformes</taxon>
        <taxon>Goodeidae</taxon>
        <taxon>Ilyodon</taxon>
    </lineage>
</organism>
<protein>
    <submittedName>
        <fullName evidence="1">Uncharacterized protein</fullName>
    </submittedName>
</protein>
<accession>A0ABV0SU46</accession>
<name>A0ABV0SU46_9TELE</name>
<keyword evidence="2" id="KW-1185">Reference proteome</keyword>
<comment type="caution">
    <text evidence="1">The sequence shown here is derived from an EMBL/GenBank/DDBJ whole genome shotgun (WGS) entry which is preliminary data.</text>
</comment>
<dbReference type="EMBL" id="JAHRIQ010004647">
    <property type="protein sequence ID" value="MEQ2222862.1"/>
    <property type="molecule type" value="Genomic_DNA"/>
</dbReference>
<gene>
    <name evidence="1" type="ORF">ILYODFUR_030793</name>
</gene>
<evidence type="ECO:0000313" key="1">
    <source>
        <dbReference type="EMBL" id="MEQ2222862.1"/>
    </source>
</evidence>
<evidence type="ECO:0000313" key="2">
    <source>
        <dbReference type="Proteomes" id="UP001482620"/>
    </source>
</evidence>